<keyword evidence="2" id="KW-0378">Hydrolase</keyword>
<dbReference type="PANTHER" id="PTHR11782:SF87">
    <property type="entry name" value="APYRASE"/>
    <property type="match status" value="1"/>
</dbReference>
<dbReference type="AlphaFoldDB" id="A0AAP0NP27"/>
<dbReference type="Pfam" id="PF01150">
    <property type="entry name" value="GDA1_CD39"/>
    <property type="match status" value="1"/>
</dbReference>
<reference evidence="4 5" key="1">
    <citation type="submission" date="2024-01" db="EMBL/GenBank/DDBJ databases">
        <title>Genome assemblies of Stephania.</title>
        <authorList>
            <person name="Yang L."/>
        </authorList>
    </citation>
    <scope>NUCLEOTIDE SEQUENCE [LARGE SCALE GENOMIC DNA]</scope>
    <source>
        <strain evidence="4">JXDWG</strain>
        <tissue evidence="4">Leaf</tissue>
    </source>
</reference>
<dbReference type="GO" id="GO:0016020">
    <property type="term" value="C:membrane"/>
    <property type="evidence" value="ECO:0007669"/>
    <property type="project" value="TreeGrafter"/>
</dbReference>
<evidence type="ECO:0000313" key="4">
    <source>
        <dbReference type="EMBL" id="KAK9113004.1"/>
    </source>
</evidence>
<keyword evidence="5" id="KW-1185">Reference proteome</keyword>
<comment type="caution">
    <text evidence="4">The sequence shown here is derived from an EMBL/GenBank/DDBJ whole genome shotgun (WGS) entry which is preliminary data.</text>
</comment>
<dbReference type="Proteomes" id="UP001419268">
    <property type="component" value="Unassembled WGS sequence"/>
</dbReference>
<dbReference type="PANTHER" id="PTHR11782">
    <property type="entry name" value="ADENOSINE/GUANOSINE DIPHOSPHATASE"/>
    <property type="match status" value="1"/>
</dbReference>
<dbReference type="Gene3D" id="3.30.420.40">
    <property type="match status" value="1"/>
</dbReference>
<protein>
    <submittedName>
        <fullName evidence="4">Uncharacterized protein</fullName>
    </submittedName>
</protein>
<feature type="signal peptide" evidence="3">
    <location>
        <begin position="1"/>
        <end position="25"/>
    </location>
</feature>
<evidence type="ECO:0000256" key="2">
    <source>
        <dbReference type="ARBA" id="ARBA00022801"/>
    </source>
</evidence>
<gene>
    <name evidence="4" type="ORF">Scep_020523</name>
</gene>
<dbReference type="EMBL" id="JBBNAG010000008">
    <property type="protein sequence ID" value="KAK9113004.1"/>
    <property type="molecule type" value="Genomic_DNA"/>
</dbReference>
<evidence type="ECO:0000256" key="3">
    <source>
        <dbReference type="SAM" id="SignalP"/>
    </source>
</evidence>
<evidence type="ECO:0000256" key="1">
    <source>
        <dbReference type="ARBA" id="ARBA00009283"/>
    </source>
</evidence>
<evidence type="ECO:0000313" key="5">
    <source>
        <dbReference type="Proteomes" id="UP001419268"/>
    </source>
</evidence>
<dbReference type="GO" id="GO:0017110">
    <property type="term" value="F:nucleoside diphosphate phosphatase activity"/>
    <property type="evidence" value="ECO:0007669"/>
    <property type="project" value="TreeGrafter"/>
</dbReference>
<organism evidence="4 5">
    <name type="scientific">Stephania cephalantha</name>
    <dbReference type="NCBI Taxonomy" id="152367"/>
    <lineage>
        <taxon>Eukaryota</taxon>
        <taxon>Viridiplantae</taxon>
        <taxon>Streptophyta</taxon>
        <taxon>Embryophyta</taxon>
        <taxon>Tracheophyta</taxon>
        <taxon>Spermatophyta</taxon>
        <taxon>Magnoliopsida</taxon>
        <taxon>Ranunculales</taxon>
        <taxon>Menispermaceae</taxon>
        <taxon>Menispermoideae</taxon>
        <taxon>Cissampelideae</taxon>
        <taxon>Stephania</taxon>
    </lineage>
</organism>
<comment type="similarity">
    <text evidence="1">Belongs to the GDA1/CD39 NTPase family.</text>
</comment>
<accession>A0AAP0NP27</accession>
<dbReference type="InterPro" id="IPR000407">
    <property type="entry name" value="GDA1_CD39_NTPase"/>
</dbReference>
<proteinExistence type="inferred from homology"/>
<keyword evidence="3" id="KW-0732">Signal</keyword>
<name>A0AAP0NP27_9MAGN</name>
<feature type="chain" id="PRO_5042942195" evidence="3">
    <location>
        <begin position="26"/>
        <end position="102"/>
    </location>
</feature>
<dbReference type="GO" id="GO:0009134">
    <property type="term" value="P:nucleoside diphosphate catabolic process"/>
    <property type="evidence" value="ECO:0007669"/>
    <property type="project" value="TreeGrafter"/>
</dbReference>
<sequence length="102" mass="10972">MTPKQDSILLLLLLLLCSVLSPVANESYAVVFDAGSTESRVHAFCFDPDLNLVPIGNDPELFMQTYPGLSDYANDPKLAAASLKPLLSEQNYSSAAAPKHSC</sequence>